<evidence type="ECO:0000313" key="2">
    <source>
        <dbReference type="EMBL" id="TFY55337.1"/>
    </source>
</evidence>
<comment type="caution">
    <text evidence="2">The sequence shown here is derived from an EMBL/GenBank/DDBJ whole genome shotgun (WGS) entry which is preliminary data.</text>
</comment>
<feature type="compositionally biased region" description="Low complexity" evidence="1">
    <location>
        <begin position="166"/>
        <end position="178"/>
    </location>
</feature>
<feature type="region of interest" description="Disordered" evidence="1">
    <location>
        <begin position="288"/>
        <end position="311"/>
    </location>
</feature>
<dbReference type="AlphaFoldDB" id="A0A4Y9Y182"/>
<sequence length="311" mass="34821">MRIPSILKPSRRTEVPAPYTIKNTKRTAFRFGIEKMSFFGFTNPSATNKHFLDVPPAPSRKVSQRLMKPAARVEMEEFLSSEADDLELSFASTMSLNSPPRDHLDLDLESERENPDYAPMDISPAPPTRMQAPSTRSHNESVEKTRAFVGRPRAMTTNARLFGRDVSNNSSGNGSVSSLQSVAKSTGTNNAAKRLQRAALPFEWMATSSQNANVAPEVSVQFQASEPLVSRRDCNSWSQTWLTLCFLSASEHSIVPRGVRRDGRRFVIHLRPVAVGAQRLPAFRRADDHRVRRQQQPARGADVRCTDDHDF</sequence>
<proteinExistence type="predicted"/>
<reference evidence="2 3" key="1">
    <citation type="submission" date="2019-01" db="EMBL/GenBank/DDBJ databases">
        <title>Genome sequencing of the rare red list fungi Fomitopsis rosea.</title>
        <authorList>
            <person name="Buettner E."/>
            <person name="Kellner H."/>
        </authorList>
    </citation>
    <scope>NUCLEOTIDE SEQUENCE [LARGE SCALE GENOMIC DNA]</scope>
    <source>
        <strain evidence="2 3">DSM 105464</strain>
    </source>
</reference>
<evidence type="ECO:0000313" key="3">
    <source>
        <dbReference type="Proteomes" id="UP000298390"/>
    </source>
</evidence>
<accession>A0A4Y9Y182</accession>
<dbReference type="STRING" id="34475.A0A4Y9Y182"/>
<feature type="region of interest" description="Disordered" evidence="1">
    <location>
        <begin position="111"/>
        <end position="143"/>
    </location>
</feature>
<gene>
    <name evidence="2" type="ORF">EVJ58_g8309</name>
</gene>
<name>A0A4Y9Y182_9APHY</name>
<dbReference type="EMBL" id="SEKV01000600">
    <property type="protein sequence ID" value="TFY55337.1"/>
    <property type="molecule type" value="Genomic_DNA"/>
</dbReference>
<evidence type="ECO:0000256" key="1">
    <source>
        <dbReference type="SAM" id="MobiDB-lite"/>
    </source>
</evidence>
<dbReference type="Proteomes" id="UP000298390">
    <property type="component" value="Unassembled WGS sequence"/>
</dbReference>
<organism evidence="2 3">
    <name type="scientific">Rhodofomes roseus</name>
    <dbReference type="NCBI Taxonomy" id="34475"/>
    <lineage>
        <taxon>Eukaryota</taxon>
        <taxon>Fungi</taxon>
        <taxon>Dikarya</taxon>
        <taxon>Basidiomycota</taxon>
        <taxon>Agaricomycotina</taxon>
        <taxon>Agaricomycetes</taxon>
        <taxon>Polyporales</taxon>
        <taxon>Rhodofomes</taxon>
    </lineage>
</organism>
<feature type="region of interest" description="Disordered" evidence="1">
    <location>
        <begin position="163"/>
        <end position="182"/>
    </location>
</feature>
<protein>
    <submittedName>
        <fullName evidence="2">Uncharacterized protein</fullName>
    </submittedName>
</protein>
<feature type="compositionally biased region" description="Basic and acidic residues" evidence="1">
    <location>
        <begin position="301"/>
        <end position="311"/>
    </location>
</feature>